<dbReference type="Proteomes" id="UP001500841">
    <property type="component" value="Unassembled WGS sequence"/>
</dbReference>
<gene>
    <name evidence="1" type="ORF">GCM10022392_16480</name>
</gene>
<organism evidence="1 2">
    <name type="scientific">Mucilaginibacter panaciglaebae</name>
    <dbReference type="NCBI Taxonomy" id="502331"/>
    <lineage>
        <taxon>Bacteria</taxon>
        <taxon>Pseudomonadati</taxon>
        <taxon>Bacteroidota</taxon>
        <taxon>Sphingobacteriia</taxon>
        <taxon>Sphingobacteriales</taxon>
        <taxon>Sphingobacteriaceae</taxon>
        <taxon>Mucilaginibacter</taxon>
    </lineage>
</organism>
<sequence length="1870" mass="208577">MKIQVRAFTGLCLIFLIFSLLAFTSRPDDPVLGKLTTNLQRWTDSIPQEKVYLHTDKPYYALGDTIWFKGYLTIGSRHQLSALSGAMYVELINERDSLLQQLKLPVTSGMVMGDFILKDDYHQGSYRIRAYTQWMRNAGEDYFYDHTFLVGDIAGGDIVAKADFSYRDNKGKQVLTALLNYTNDAGKALGEKDVRYEIWVNHKALWQQNSQTDALGNLRIAIPDDIKQHPEGAYIHTILQGSDKYPVSRDFPVKATLSQSDVQFFPESGNLVNGSNSRIAFKAVDVDGLGINVKGNITDDDNKEVAKIETLHAGMGSFLLRPIAGKIYKANIIFDDGSTKTFALPQAADRGYVLSIYQPNKDSVLLRIQASASLLQSQVNIIAHINGEIVFSSPIKIEKPITSIWLGKQSFPTGIAQFTLFNSSGEPLNERIAFIRSNDQLSLDIKTAKASYKSKERIQVKLTAKNSKGQPTFGNFSVSVIDESKVPFDENKESTIFSNLLLTSDLKGYVEQPNYYFANKSVEVDKALDNLMLTQGYRRFSWKELNSPVDNQPAFPVEGLGMVISGKVVTLNNKPAPVADANVSLISLKAKLLKRATAGADGRFSFEPMFATDSIKFAIEARTNKGSDKVKLILDSIPGIKINPNPNPADLSLNIHSTLQQFLESGKKEDDIYERLGMLDKVHRLKEVKIRAKKPEPKQAIAMQGIFQVPEESVDKVYKIPQPELCANLGICLQGALPRIVFVQTTISKGSYRRLFLNYPKYRDSQKLTDVNIIIDGIKIFDPIEKGEIFNDGTLDATDIIKIEVVDANLALKAILGGPTILIFTNRGMIKKFYNPSMINLTPKGFNKVREFYSPHYDHPGNATKMPDLRTTIYWNPYLKTDTSGNCTFNFFNADGPGTYKVAVEGINADGELGRQVFRYTIDGEQAAANQAFLLPSTDKNLTRITAPLDSFNKRLPIEKLYLHTDKPYYNIGDTLWFKSYLLDGVNLTASRQSGILYVELDDDSTNVVRRISIPVKDGIGWGQIPLKPVMFKEGGYTLRAYTNWMQNFGGDYMFTQRFYLGIPSTKSWLVNSSVKMQKAGNKDQLQANLKLTRADDPTRAVAYQKVEVKVYDEWHYLSKQEMQTGADGSLNISQELNSKSDRRRIRLQITSLNKDDGYMITQVPLMVNRLQNIDVQFLPEGGNLVAGLKSVVGFKAIVEDGRGIAVAGGIYDSKNNKIASFMPLHQGMGTFEFTPQAGETYRAQISEPVAKAFELPKIQSAGTVMHIDNPEKGDSVKIEIAGTQSLPADSACYLTGMSRGVVYYSQKVNLNNPILTVAKNQFPTGIARFTFFKGRIPINERAVFIDNNDALNISIKPNKDRYFKRDSVGLEINVKDKSGMPVQGSFSLAVTDDSQVKPDSMDNNGIAASLLLRSDLKGEIENPGYYVTRKDKYAWQALDNLMLTQGWTGYDWKDIFAPAKPVKFKAEQPYIIRGRASNAVNKPLANSIVRITSLRPVFSDETTTDVNGLFEFKNLPRIDSGAYLLQAINGKGKVKNFGDVSVDRFQSVIAPEAAKILSTPWYVNTDTVQLNYVKRKAALGKDDFELTGRVLEEVKINSTKIIPQSRNVFGPGGSDLVFDKKDIKESGAVNLYELLAQKLPGFKVIGSYWVILMKHDDVIREEIIPILEFNGYSIDLRIDGWPLPLDIDLPQPIDSIPAVRADDIKDVAAFPINAPGRAKLVWFQNSSDVIDELSRIHIQGLIGLEVAYSNRNTNRAGHMDYDWAHVELTTQSGAGWYRPTPPATAKYQPIPLASPKLFYSPKYNMESPVKVADYRSTIFWEPDITTDRNGKARVSFYTSDINGKYTIKIAGLDSQGGLGDGAFKINNKP</sequence>
<proteinExistence type="predicted"/>
<accession>A0ABP7WSJ1</accession>
<evidence type="ECO:0008006" key="3">
    <source>
        <dbReference type="Google" id="ProtNLM"/>
    </source>
</evidence>
<comment type="caution">
    <text evidence="1">The sequence shown here is derived from an EMBL/GenBank/DDBJ whole genome shotgun (WGS) entry which is preliminary data.</text>
</comment>
<name>A0ABP7WSJ1_9SPHI</name>
<evidence type="ECO:0000313" key="2">
    <source>
        <dbReference type="Proteomes" id="UP001500841"/>
    </source>
</evidence>
<dbReference type="Gene3D" id="2.60.40.1930">
    <property type="match status" value="2"/>
</dbReference>
<keyword evidence="2" id="KW-1185">Reference proteome</keyword>
<reference evidence="2" key="1">
    <citation type="journal article" date="2019" name="Int. J. Syst. Evol. Microbiol.">
        <title>The Global Catalogue of Microorganisms (GCM) 10K type strain sequencing project: providing services to taxonomists for standard genome sequencing and annotation.</title>
        <authorList>
            <consortium name="The Broad Institute Genomics Platform"/>
            <consortium name="The Broad Institute Genome Sequencing Center for Infectious Disease"/>
            <person name="Wu L."/>
            <person name="Ma J."/>
        </authorList>
    </citation>
    <scope>NUCLEOTIDE SEQUENCE [LARGE SCALE GENOMIC DNA]</scope>
    <source>
        <strain evidence="2">JCM 17085</strain>
    </source>
</reference>
<dbReference type="RefSeq" id="WP_345102800.1">
    <property type="nucleotide sequence ID" value="NZ_BAABCV010000005.1"/>
</dbReference>
<dbReference type="EMBL" id="BAABCV010000005">
    <property type="protein sequence ID" value="GAA4094420.1"/>
    <property type="molecule type" value="Genomic_DNA"/>
</dbReference>
<protein>
    <recommendedName>
        <fullName evidence="3">MG2 domain-containing protein</fullName>
    </recommendedName>
</protein>
<evidence type="ECO:0000313" key="1">
    <source>
        <dbReference type="EMBL" id="GAA4094420.1"/>
    </source>
</evidence>